<evidence type="ECO:0000313" key="3">
    <source>
        <dbReference type="Proteomes" id="UP000712600"/>
    </source>
</evidence>
<dbReference type="EMBL" id="QGKX02002183">
    <property type="protein sequence ID" value="KAF3485765.1"/>
    <property type="molecule type" value="Genomic_DNA"/>
</dbReference>
<comment type="caution">
    <text evidence="2">The sequence shown here is derived from an EMBL/GenBank/DDBJ whole genome shotgun (WGS) entry which is preliminary data.</text>
</comment>
<protein>
    <submittedName>
        <fullName evidence="2">Uncharacterized protein</fullName>
    </submittedName>
</protein>
<sequence length="51" mass="5802">MAEESSAPKISQHCPWTVSGMRGSSKKPEIRPQQFSNDSEVRSINQNYCKF</sequence>
<proteinExistence type="predicted"/>
<dbReference type="AlphaFoldDB" id="A0A8S9MPG4"/>
<feature type="region of interest" description="Disordered" evidence="1">
    <location>
        <begin position="1"/>
        <end position="39"/>
    </location>
</feature>
<name>A0A8S9MPG4_BRACR</name>
<accession>A0A8S9MPG4</accession>
<reference evidence="2" key="1">
    <citation type="submission" date="2019-12" db="EMBL/GenBank/DDBJ databases">
        <title>Genome sequencing and annotation of Brassica cretica.</title>
        <authorList>
            <person name="Studholme D.J."/>
            <person name="Sarris P."/>
        </authorList>
    </citation>
    <scope>NUCLEOTIDE SEQUENCE</scope>
    <source>
        <strain evidence="2">PFS-109/04</strain>
        <tissue evidence="2">Leaf</tissue>
    </source>
</reference>
<evidence type="ECO:0000256" key="1">
    <source>
        <dbReference type="SAM" id="MobiDB-lite"/>
    </source>
</evidence>
<gene>
    <name evidence="2" type="ORF">F2Q69_00057557</name>
</gene>
<evidence type="ECO:0000313" key="2">
    <source>
        <dbReference type="EMBL" id="KAF3485765.1"/>
    </source>
</evidence>
<dbReference type="Proteomes" id="UP000712600">
    <property type="component" value="Unassembled WGS sequence"/>
</dbReference>
<organism evidence="2 3">
    <name type="scientific">Brassica cretica</name>
    <name type="common">Mustard</name>
    <dbReference type="NCBI Taxonomy" id="69181"/>
    <lineage>
        <taxon>Eukaryota</taxon>
        <taxon>Viridiplantae</taxon>
        <taxon>Streptophyta</taxon>
        <taxon>Embryophyta</taxon>
        <taxon>Tracheophyta</taxon>
        <taxon>Spermatophyta</taxon>
        <taxon>Magnoliopsida</taxon>
        <taxon>eudicotyledons</taxon>
        <taxon>Gunneridae</taxon>
        <taxon>Pentapetalae</taxon>
        <taxon>rosids</taxon>
        <taxon>malvids</taxon>
        <taxon>Brassicales</taxon>
        <taxon>Brassicaceae</taxon>
        <taxon>Brassiceae</taxon>
        <taxon>Brassica</taxon>
    </lineage>
</organism>